<comment type="caution">
    <text evidence="2">The sequence shown here is derived from an EMBL/GenBank/DDBJ whole genome shotgun (WGS) entry which is preliminary data.</text>
</comment>
<dbReference type="Gene3D" id="2.40.260.10">
    <property type="entry name" value="Sortase"/>
    <property type="match status" value="1"/>
</dbReference>
<gene>
    <name evidence="2" type="ORF">QQS35_12040</name>
</gene>
<dbReference type="CDD" id="cd05829">
    <property type="entry name" value="Sortase_F"/>
    <property type="match status" value="1"/>
</dbReference>
<protein>
    <submittedName>
        <fullName evidence="2">Class F sortase</fullName>
    </submittedName>
</protein>
<keyword evidence="3" id="KW-1185">Reference proteome</keyword>
<organism evidence="2 3">
    <name type="scientific">Aquibacillus rhizosphaerae</name>
    <dbReference type="NCBI Taxonomy" id="3051431"/>
    <lineage>
        <taxon>Bacteria</taxon>
        <taxon>Bacillati</taxon>
        <taxon>Bacillota</taxon>
        <taxon>Bacilli</taxon>
        <taxon>Bacillales</taxon>
        <taxon>Bacillaceae</taxon>
        <taxon>Aquibacillus</taxon>
    </lineage>
</organism>
<sequence length="83" mass="9248">MPGDRGSAVIACHVDDKTAPAVFFHLKDLKQDDEIIITNDSDEKLIFKVDKQVFPMDDAPFSEIAGYTSRQMLNLITCTGPFD</sequence>
<reference evidence="2 3" key="1">
    <citation type="submission" date="2023-06" db="EMBL/GenBank/DDBJ databases">
        <title>Aquibacillus rhizosphaerae LR5S19.</title>
        <authorList>
            <person name="Sun J.-Q."/>
        </authorList>
    </citation>
    <scope>NUCLEOTIDE SEQUENCE [LARGE SCALE GENOMIC DNA]</scope>
    <source>
        <strain evidence="2 3">LR5S19</strain>
    </source>
</reference>
<evidence type="ECO:0000313" key="2">
    <source>
        <dbReference type="EMBL" id="MDL4841182.1"/>
    </source>
</evidence>
<keyword evidence="1" id="KW-0378">Hydrolase</keyword>
<dbReference type="InterPro" id="IPR042001">
    <property type="entry name" value="Sortase_F"/>
</dbReference>
<dbReference type="Proteomes" id="UP001235343">
    <property type="component" value="Unassembled WGS sequence"/>
</dbReference>
<dbReference type="Pfam" id="PF04203">
    <property type="entry name" value="Sortase"/>
    <property type="match status" value="1"/>
</dbReference>
<dbReference type="SUPFAM" id="SSF63817">
    <property type="entry name" value="Sortase"/>
    <property type="match status" value="1"/>
</dbReference>
<evidence type="ECO:0000256" key="1">
    <source>
        <dbReference type="ARBA" id="ARBA00022801"/>
    </source>
</evidence>
<proteinExistence type="predicted"/>
<accession>A0ABT7L5N5</accession>
<evidence type="ECO:0000313" key="3">
    <source>
        <dbReference type="Proteomes" id="UP001235343"/>
    </source>
</evidence>
<dbReference type="RefSeq" id="WP_285932398.1">
    <property type="nucleotide sequence ID" value="NZ_JASTZU010000037.1"/>
</dbReference>
<name>A0ABT7L5N5_9BACI</name>
<dbReference type="InterPro" id="IPR005754">
    <property type="entry name" value="Sortase"/>
</dbReference>
<dbReference type="InterPro" id="IPR023365">
    <property type="entry name" value="Sortase_dom-sf"/>
</dbReference>
<dbReference type="EMBL" id="JASTZU010000037">
    <property type="protein sequence ID" value="MDL4841182.1"/>
    <property type="molecule type" value="Genomic_DNA"/>
</dbReference>